<name>A0A392RMT0_9FABA</name>
<dbReference type="EMBL" id="LXQA010238157">
    <property type="protein sequence ID" value="MCI36855.1"/>
    <property type="molecule type" value="Genomic_DNA"/>
</dbReference>
<organism evidence="1 2">
    <name type="scientific">Trifolium medium</name>
    <dbReference type="NCBI Taxonomy" id="97028"/>
    <lineage>
        <taxon>Eukaryota</taxon>
        <taxon>Viridiplantae</taxon>
        <taxon>Streptophyta</taxon>
        <taxon>Embryophyta</taxon>
        <taxon>Tracheophyta</taxon>
        <taxon>Spermatophyta</taxon>
        <taxon>Magnoliopsida</taxon>
        <taxon>eudicotyledons</taxon>
        <taxon>Gunneridae</taxon>
        <taxon>Pentapetalae</taxon>
        <taxon>rosids</taxon>
        <taxon>fabids</taxon>
        <taxon>Fabales</taxon>
        <taxon>Fabaceae</taxon>
        <taxon>Papilionoideae</taxon>
        <taxon>50 kb inversion clade</taxon>
        <taxon>NPAAA clade</taxon>
        <taxon>Hologalegina</taxon>
        <taxon>IRL clade</taxon>
        <taxon>Trifolieae</taxon>
        <taxon>Trifolium</taxon>
    </lineage>
</organism>
<feature type="non-terminal residue" evidence="1">
    <location>
        <position position="86"/>
    </location>
</feature>
<dbReference type="AlphaFoldDB" id="A0A392RMT0"/>
<protein>
    <submittedName>
        <fullName evidence="1">Uncharacterized protein</fullName>
    </submittedName>
</protein>
<keyword evidence="2" id="KW-1185">Reference proteome</keyword>
<evidence type="ECO:0000313" key="2">
    <source>
        <dbReference type="Proteomes" id="UP000265520"/>
    </source>
</evidence>
<reference evidence="1 2" key="1">
    <citation type="journal article" date="2018" name="Front. Plant Sci.">
        <title>Red Clover (Trifolium pratense) and Zigzag Clover (T. medium) - A Picture of Genomic Similarities and Differences.</title>
        <authorList>
            <person name="Dluhosova J."/>
            <person name="Istvanek J."/>
            <person name="Nedelnik J."/>
            <person name="Repkova J."/>
        </authorList>
    </citation>
    <scope>NUCLEOTIDE SEQUENCE [LARGE SCALE GENOMIC DNA]</scope>
    <source>
        <strain evidence="2">cv. 10/8</strain>
        <tissue evidence="1">Leaf</tissue>
    </source>
</reference>
<sequence length="86" mass="10162">MNFENMQNAVSDVQTQLGQFSRLITNILKYKNGDAPTTEECKAVGKRIEKIERKTKEKEAIEFEVFKKWFKKMEVTLEDAYRAFLH</sequence>
<proteinExistence type="predicted"/>
<accession>A0A392RMT0</accession>
<dbReference type="Proteomes" id="UP000265520">
    <property type="component" value="Unassembled WGS sequence"/>
</dbReference>
<comment type="caution">
    <text evidence="1">The sequence shown here is derived from an EMBL/GenBank/DDBJ whole genome shotgun (WGS) entry which is preliminary data.</text>
</comment>
<evidence type="ECO:0000313" key="1">
    <source>
        <dbReference type="EMBL" id="MCI36855.1"/>
    </source>
</evidence>